<dbReference type="AlphaFoldDB" id="A0A6A5HJX7"/>
<dbReference type="Proteomes" id="UP000483820">
    <property type="component" value="Chromosome II"/>
</dbReference>
<feature type="transmembrane region" description="Helical" evidence="1">
    <location>
        <begin position="82"/>
        <end position="106"/>
    </location>
</feature>
<evidence type="ECO:0000313" key="3">
    <source>
        <dbReference type="Proteomes" id="UP000483820"/>
    </source>
</evidence>
<accession>A0A6A5HJX7</accession>
<keyword evidence="1" id="KW-0812">Transmembrane</keyword>
<sequence length="136" mass="15617">MRKSGMNLFKGPSRHDAKISEADAEINKKTWNLMTDRKIVYDYIEPECKEYFKSDSYKNGETDTKGYNVCCDVLEMCGMSGWTIFLIILIVLLCLAGAAAAFWFFYYKRKMGGRDEEKEIESTADNTGHDISVETY</sequence>
<keyword evidence="1" id="KW-0472">Membrane</keyword>
<proteinExistence type="predicted"/>
<dbReference type="KEGG" id="crq:GCK72_007764"/>
<protein>
    <submittedName>
        <fullName evidence="2">Uncharacterized protein</fullName>
    </submittedName>
</protein>
<dbReference type="GeneID" id="78774521"/>
<keyword evidence="1" id="KW-1133">Transmembrane helix</keyword>
<reference evidence="2 3" key="1">
    <citation type="submission" date="2019-12" db="EMBL/GenBank/DDBJ databases">
        <title>Chromosome-level assembly of the Caenorhabditis remanei genome.</title>
        <authorList>
            <person name="Teterina A.A."/>
            <person name="Willis J.H."/>
            <person name="Phillips P.C."/>
        </authorList>
    </citation>
    <scope>NUCLEOTIDE SEQUENCE [LARGE SCALE GENOMIC DNA]</scope>
    <source>
        <strain evidence="2 3">PX506</strain>
        <tissue evidence="2">Whole organism</tissue>
    </source>
</reference>
<evidence type="ECO:0000256" key="1">
    <source>
        <dbReference type="SAM" id="Phobius"/>
    </source>
</evidence>
<dbReference type="RefSeq" id="XP_053590626.1">
    <property type="nucleotide sequence ID" value="XM_053726432.1"/>
</dbReference>
<name>A0A6A5HJX7_CAERE</name>
<comment type="caution">
    <text evidence="2">The sequence shown here is derived from an EMBL/GenBank/DDBJ whole genome shotgun (WGS) entry which is preliminary data.</text>
</comment>
<evidence type="ECO:0000313" key="2">
    <source>
        <dbReference type="EMBL" id="KAF1767805.1"/>
    </source>
</evidence>
<organism evidence="2 3">
    <name type="scientific">Caenorhabditis remanei</name>
    <name type="common">Caenorhabditis vulgaris</name>
    <dbReference type="NCBI Taxonomy" id="31234"/>
    <lineage>
        <taxon>Eukaryota</taxon>
        <taxon>Metazoa</taxon>
        <taxon>Ecdysozoa</taxon>
        <taxon>Nematoda</taxon>
        <taxon>Chromadorea</taxon>
        <taxon>Rhabditida</taxon>
        <taxon>Rhabditina</taxon>
        <taxon>Rhabditomorpha</taxon>
        <taxon>Rhabditoidea</taxon>
        <taxon>Rhabditidae</taxon>
        <taxon>Peloderinae</taxon>
        <taxon>Caenorhabditis</taxon>
    </lineage>
</organism>
<dbReference type="CTD" id="78774521"/>
<gene>
    <name evidence="2" type="ORF">GCK72_007764</name>
</gene>
<dbReference type="EMBL" id="WUAV01000002">
    <property type="protein sequence ID" value="KAF1767805.1"/>
    <property type="molecule type" value="Genomic_DNA"/>
</dbReference>